<dbReference type="SMART" id="SM00257">
    <property type="entry name" value="LysM"/>
    <property type="match status" value="5"/>
</dbReference>
<dbReference type="PROSITE" id="PS51782">
    <property type="entry name" value="LYSM"/>
    <property type="match status" value="5"/>
</dbReference>
<feature type="chain" id="PRO_5016818214" description="LysM domain-containing protein" evidence="4">
    <location>
        <begin position="22"/>
        <end position="600"/>
    </location>
</feature>
<keyword evidence="7" id="KW-1185">Reference proteome</keyword>
<gene>
    <name evidence="6" type="ORF">Hypma_007441</name>
</gene>
<keyword evidence="4" id="KW-0732">Signal</keyword>
<feature type="region of interest" description="Disordered" evidence="3">
    <location>
        <begin position="497"/>
        <end position="518"/>
    </location>
</feature>
<protein>
    <recommendedName>
        <fullName evidence="5">LysM domain-containing protein</fullName>
    </recommendedName>
</protein>
<keyword evidence="2" id="KW-0843">Virulence</keyword>
<accession>A0A369JRS3</accession>
<proteinExistence type="predicted"/>
<comment type="caution">
    <text evidence="6">The sequence shown here is derived from an EMBL/GenBank/DDBJ whole genome shotgun (WGS) entry which is preliminary data.</text>
</comment>
<dbReference type="Pfam" id="PF01476">
    <property type="entry name" value="LysM"/>
    <property type="match status" value="4"/>
</dbReference>
<dbReference type="PANTHER" id="PTHR34997:SF16">
    <property type="entry name" value="LYSM DOMAIN-CONTAINING PROTEIN"/>
    <property type="match status" value="1"/>
</dbReference>
<feature type="domain" description="LysM" evidence="5">
    <location>
        <begin position="227"/>
        <end position="272"/>
    </location>
</feature>
<feature type="signal peptide" evidence="4">
    <location>
        <begin position="1"/>
        <end position="21"/>
    </location>
</feature>
<dbReference type="InterPro" id="IPR052210">
    <property type="entry name" value="LysM1-like"/>
</dbReference>
<dbReference type="AlphaFoldDB" id="A0A369JRS3"/>
<sequence>MKVSNAIHLLLMVVLSQRVNGQFKLFPNGTHSTANLSPGCITALNATITCDPYIQQLVSDDYYGSLGNATLQDAVCTAGCGSSLTSYHASVVRVCASDPQPWPGVPATWAGDVIWATYNRTCLKDPATGAYCVDQVAAINTGDVDLPISSLTHDQLCSPCMIALLKNIQSTPYSNYDARYIQQWAAIQSTCSTGPLPTAVQPPATNITALPGVVISNPADSSCLSGNHYTVQSGDDVQQIAVAHGVATGTLKILNGIFPDGTNLFAGQDLCLPRTCLTYLVQPNDNCAAVAAAHGLTFAQLVSYNPTINLDCTNLLSDTNICIGASGATYTPTTIPGATSTTSGYATATVTPPGSTPFGTTRNCGKFYQVNPGDNCQQISLNNSITVELFEAANPSINAGCTNLTPGLYYCVWPTANWNATNPGETTSTIAPPPGPTPIGSTPNCYEWHIVVSGDTCSLIETAFGITFEQFKAWNPQIDDQCSNLLLDDAYCVNAPAPTTTTPPTPTPTEPVTPPGPTQPGIPSTCNKYVLQQDGIFCFDMAANAGITLAQLYEWNPALNGDCSGLWVGYAYCVGVAVPSLQPRRRSLDHHWRSIHGKMA</sequence>
<evidence type="ECO:0000256" key="2">
    <source>
        <dbReference type="ARBA" id="ARBA00023026"/>
    </source>
</evidence>
<dbReference type="CDD" id="cd00118">
    <property type="entry name" value="LysM"/>
    <property type="match status" value="4"/>
</dbReference>
<dbReference type="OrthoDB" id="5985073at2759"/>
<dbReference type="Proteomes" id="UP000076154">
    <property type="component" value="Unassembled WGS sequence"/>
</dbReference>
<dbReference type="InterPro" id="IPR036779">
    <property type="entry name" value="LysM_dom_sf"/>
</dbReference>
<dbReference type="STRING" id="39966.A0A369JRS3"/>
<reference evidence="6" key="1">
    <citation type="submission" date="2018-04" db="EMBL/GenBank/DDBJ databases">
        <title>Whole genome sequencing of Hypsizygus marmoreus.</title>
        <authorList>
            <person name="Choi I.-G."/>
            <person name="Min B."/>
            <person name="Kim J.-G."/>
            <person name="Kim S."/>
            <person name="Oh Y.-L."/>
            <person name="Kong W.-S."/>
            <person name="Park H."/>
            <person name="Jeong J."/>
            <person name="Song E.-S."/>
        </authorList>
    </citation>
    <scope>NUCLEOTIDE SEQUENCE [LARGE SCALE GENOMIC DNA]</scope>
    <source>
        <strain evidence="6">51987-8</strain>
    </source>
</reference>
<feature type="domain" description="LysM" evidence="5">
    <location>
        <begin position="366"/>
        <end position="412"/>
    </location>
</feature>
<dbReference type="Gene3D" id="3.10.350.10">
    <property type="entry name" value="LysM domain"/>
    <property type="match status" value="5"/>
</dbReference>
<evidence type="ECO:0000256" key="1">
    <source>
        <dbReference type="ARBA" id="ARBA00022669"/>
    </source>
</evidence>
<organism evidence="6 7">
    <name type="scientific">Hypsizygus marmoreus</name>
    <name type="common">White beech mushroom</name>
    <name type="synonym">Agaricus marmoreus</name>
    <dbReference type="NCBI Taxonomy" id="39966"/>
    <lineage>
        <taxon>Eukaryota</taxon>
        <taxon>Fungi</taxon>
        <taxon>Dikarya</taxon>
        <taxon>Basidiomycota</taxon>
        <taxon>Agaricomycotina</taxon>
        <taxon>Agaricomycetes</taxon>
        <taxon>Agaricomycetidae</taxon>
        <taxon>Agaricales</taxon>
        <taxon>Tricholomatineae</taxon>
        <taxon>Lyophyllaceae</taxon>
        <taxon>Hypsizygus</taxon>
    </lineage>
</organism>
<evidence type="ECO:0000313" key="7">
    <source>
        <dbReference type="Proteomes" id="UP000076154"/>
    </source>
</evidence>
<evidence type="ECO:0000313" key="6">
    <source>
        <dbReference type="EMBL" id="RDB24971.1"/>
    </source>
</evidence>
<dbReference type="InterPro" id="IPR018392">
    <property type="entry name" value="LysM"/>
</dbReference>
<feature type="domain" description="LysM" evidence="5">
    <location>
        <begin position="527"/>
        <end position="574"/>
    </location>
</feature>
<feature type="compositionally biased region" description="Pro residues" evidence="3">
    <location>
        <begin position="501"/>
        <end position="518"/>
    </location>
</feature>
<dbReference type="EMBL" id="LUEZ02000041">
    <property type="protein sequence ID" value="RDB24971.1"/>
    <property type="molecule type" value="Genomic_DNA"/>
</dbReference>
<keyword evidence="1" id="KW-0147">Chitin-binding</keyword>
<dbReference type="PANTHER" id="PTHR34997">
    <property type="entry name" value="AM15"/>
    <property type="match status" value="1"/>
</dbReference>
<evidence type="ECO:0000256" key="4">
    <source>
        <dbReference type="SAM" id="SignalP"/>
    </source>
</evidence>
<feature type="domain" description="LysM" evidence="5">
    <location>
        <begin position="277"/>
        <end position="323"/>
    </location>
</feature>
<dbReference type="InParanoid" id="A0A369JRS3"/>
<dbReference type="SUPFAM" id="SSF54106">
    <property type="entry name" value="LysM domain"/>
    <property type="match status" value="4"/>
</dbReference>
<dbReference type="GO" id="GO:0008061">
    <property type="term" value="F:chitin binding"/>
    <property type="evidence" value="ECO:0007669"/>
    <property type="project" value="UniProtKB-KW"/>
</dbReference>
<evidence type="ECO:0000256" key="3">
    <source>
        <dbReference type="SAM" id="MobiDB-lite"/>
    </source>
</evidence>
<evidence type="ECO:0000259" key="5">
    <source>
        <dbReference type="PROSITE" id="PS51782"/>
    </source>
</evidence>
<feature type="domain" description="LysM" evidence="5">
    <location>
        <begin position="447"/>
        <end position="493"/>
    </location>
</feature>
<name>A0A369JRS3_HYPMA</name>